<accession>A0ACD5UL32</accession>
<keyword evidence="2" id="KW-1185">Reference proteome</keyword>
<organism evidence="1 2">
    <name type="scientific">Avena sativa</name>
    <name type="common">Oat</name>
    <dbReference type="NCBI Taxonomy" id="4498"/>
    <lineage>
        <taxon>Eukaryota</taxon>
        <taxon>Viridiplantae</taxon>
        <taxon>Streptophyta</taxon>
        <taxon>Embryophyta</taxon>
        <taxon>Tracheophyta</taxon>
        <taxon>Spermatophyta</taxon>
        <taxon>Magnoliopsida</taxon>
        <taxon>Liliopsida</taxon>
        <taxon>Poales</taxon>
        <taxon>Poaceae</taxon>
        <taxon>BOP clade</taxon>
        <taxon>Pooideae</taxon>
        <taxon>Poodae</taxon>
        <taxon>Poeae</taxon>
        <taxon>Poeae Chloroplast Group 1 (Aveneae type)</taxon>
        <taxon>Aveninae</taxon>
        <taxon>Avena</taxon>
    </lineage>
</organism>
<protein>
    <submittedName>
        <fullName evidence="1">Uncharacterized protein</fullName>
    </submittedName>
</protein>
<reference evidence="1" key="1">
    <citation type="submission" date="2021-05" db="EMBL/GenBank/DDBJ databases">
        <authorList>
            <person name="Scholz U."/>
            <person name="Mascher M."/>
            <person name="Fiebig A."/>
        </authorList>
    </citation>
    <scope>NUCLEOTIDE SEQUENCE [LARGE SCALE GENOMIC DNA]</scope>
</reference>
<reference evidence="1" key="2">
    <citation type="submission" date="2025-09" db="UniProtKB">
        <authorList>
            <consortium name="EnsemblPlants"/>
        </authorList>
    </citation>
    <scope>IDENTIFICATION</scope>
</reference>
<dbReference type="EnsemblPlants" id="AVESA.00010b.r2.2CG0271300.2">
    <property type="protein sequence ID" value="AVESA.00010b.r2.2CG0271300.2.CDS"/>
    <property type="gene ID" value="AVESA.00010b.r2.2CG0271300"/>
</dbReference>
<proteinExistence type="predicted"/>
<evidence type="ECO:0000313" key="2">
    <source>
        <dbReference type="Proteomes" id="UP001732700"/>
    </source>
</evidence>
<evidence type="ECO:0000313" key="1">
    <source>
        <dbReference type="EnsemblPlants" id="AVESA.00010b.r2.2CG0271300.2.CDS"/>
    </source>
</evidence>
<dbReference type="Proteomes" id="UP001732700">
    <property type="component" value="Chromosome 2C"/>
</dbReference>
<sequence>MAMRNPLTYRADQGHMKCAFPLNDLGEKLKQIDNIAFQSKKNVAAKLECLKKTIVWSDAQSSSSLRLGWSQGTIPQAGNAQLCPGEPAQARELHCQVSEGKNGLLKCHQCCYNAVEVTEVAFVEKFIDPHKEVVPHRAEDYAAACRGEMSIRFKFQQDIKCPLGLFEKNLSAHSVIWQVLFLLS</sequence>
<name>A0ACD5UL32_AVESA</name>